<name>A0A5B7HAP0_PORTR</name>
<evidence type="ECO:0000313" key="2">
    <source>
        <dbReference type="Proteomes" id="UP000324222"/>
    </source>
</evidence>
<dbReference type="Proteomes" id="UP000324222">
    <property type="component" value="Unassembled WGS sequence"/>
</dbReference>
<keyword evidence="2" id="KW-1185">Reference proteome</keyword>
<accession>A0A5B7HAP0</accession>
<proteinExistence type="predicted"/>
<dbReference type="EMBL" id="VSRR010023886">
    <property type="protein sequence ID" value="MPC65814.1"/>
    <property type="molecule type" value="Genomic_DNA"/>
</dbReference>
<evidence type="ECO:0000313" key="1">
    <source>
        <dbReference type="EMBL" id="MPC65814.1"/>
    </source>
</evidence>
<protein>
    <submittedName>
        <fullName evidence="1">Uncharacterized protein</fullName>
    </submittedName>
</protein>
<organism evidence="1 2">
    <name type="scientific">Portunus trituberculatus</name>
    <name type="common">Swimming crab</name>
    <name type="synonym">Neptunus trituberculatus</name>
    <dbReference type="NCBI Taxonomy" id="210409"/>
    <lineage>
        <taxon>Eukaryota</taxon>
        <taxon>Metazoa</taxon>
        <taxon>Ecdysozoa</taxon>
        <taxon>Arthropoda</taxon>
        <taxon>Crustacea</taxon>
        <taxon>Multicrustacea</taxon>
        <taxon>Malacostraca</taxon>
        <taxon>Eumalacostraca</taxon>
        <taxon>Eucarida</taxon>
        <taxon>Decapoda</taxon>
        <taxon>Pleocyemata</taxon>
        <taxon>Brachyura</taxon>
        <taxon>Eubrachyura</taxon>
        <taxon>Portunoidea</taxon>
        <taxon>Portunidae</taxon>
        <taxon>Portuninae</taxon>
        <taxon>Portunus</taxon>
    </lineage>
</organism>
<gene>
    <name evidence="1" type="ORF">E2C01_059950</name>
</gene>
<dbReference type="AlphaFoldDB" id="A0A5B7HAP0"/>
<comment type="caution">
    <text evidence="1">The sequence shown here is derived from an EMBL/GenBank/DDBJ whole genome shotgun (WGS) entry which is preliminary data.</text>
</comment>
<reference evidence="1 2" key="1">
    <citation type="submission" date="2019-05" db="EMBL/GenBank/DDBJ databases">
        <title>Another draft genome of Portunus trituberculatus and its Hox gene families provides insights of decapod evolution.</title>
        <authorList>
            <person name="Jeong J.-H."/>
            <person name="Song I."/>
            <person name="Kim S."/>
            <person name="Choi T."/>
            <person name="Kim D."/>
            <person name="Ryu S."/>
            <person name="Kim W."/>
        </authorList>
    </citation>
    <scope>NUCLEOTIDE SEQUENCE [LARGE SCALE GENOMIC DNA]</scope>
    <source>
        <tissue evidence="1">Muscle</tissue>
    </source>
</reference>
<sequence>MGLLNVVYVVPEVFQNSVPSNKHHEMYHEHFNKARRPCFHPSKHQDALAFSASLSLIPPPPSPNLRESLVSAAASSLSFI</sequence>